<sequence>MNQVLDDHPPDHSPLHQQPEMFDVRTGPLQQQLHLLRPQMRHPPQQTHPQNQHFPHQFRLPHQILHSRSLPQWPPIHHWIHVLQDYFVGFGLKSVGFLRQHQQIQTWDKSRLTSAVQRHQQMHVDGNVQNRVVQDKGHML</sequence>
<keyword evidence="2" id="KW-1185">Reference proteome</keyword>
<name>A0A4Y7JPF4_PAPSO</name>
<proteinExistence type="predicted"/>
<dbReference type="Gramene" id="RZC61555">
    <property type="protein sequence ID" value="RZC61555"/>
    <property type="gene ID" value="C5167_023319"/>
</dbReference>
<reference evidence="1 2" key="1">
    <citation type="journal article" date="2018" name="Science">
        <title>The opium poppy genome and morphinan production.</title>
        <authorList>
            <person name="Guo L."/>
            <person name="Winzer T."/>
            <person name="Yang X."/>
            <person name="Li Y."/>
            <person name="Ning Z."/>
            <person name="He Z."/>
            <person name="Teodor R."/>
            <person name="Lu Y."/>
            <person name="Bowser T.A."/>
            <person name="Graham I.A."/>
            <person name="Ye K."/>
        </authorList>
    </citation>
    <scope>NUCLEOTIDE SEQUENCE [LARGE SCALE GENOMIC DNA]</scope>
    <source>
        <strain evidence="2">cv. HN1</strain>
        <tissue evidence="1">Leaves</tissue>
    </source>
</reference>
<evidence type="ECO:0000313" key="1">
    <source>
        <dbReference type="EMBL" id="RZC61555.1"/>
    </source>
</evidence>
<accession>A0A4Y7JPF4</accession>
<gene>
    <name evidence="1" type="ORF">C5167_023319</name>
</gene>
<organism evidence="1 2">
    <name type="scientific">Papaver somniferum</name>
    <name type="common">Opium poppy</name>
    <dbReference type="NCBI Taxonomy" id="3469"/>
    <lineage>
        <taxon>Eukaryota</taxon>
        <taxon>Viridiplantae</taxon>
        <taxon>Streptophyta</taxon>
        <taxon>Embryophyta</taxon>
        <taxon>Tracheophyta</taxon>
        <taxon>Spermatophyta</taxon>
        <taxon>Magnoliopsida</taxon>
        <taxon>Ranunculales</taxon>
        <taxon>Papaveraceae</taxon>
        <taxon>Papaveroideae</taxon>
        <taxon>Papaver</taxon>
    </lineage>
</organism>
<dbReference type="AlphaFoldDB" id="A0A4Y7JPF4"/>
<dbReference type="Proteomes" id="UP000316621">
    <property type="component" value="Chromosome 5"/>
</dbReference>
<protein>
    <submittedName>
        <fullName evidence="1">Uncharacterized protein</fullName>
    </submittedName>
</protein>
<dbReference type="EMBL" id="CM010719">
    <property type="protein sequence ID" value="RZC61555.1"/>
    <property type="molecule type" value="Genomic_DNA"/>
</dbReference>
<evidence type="ECO:0000313" key="2">
    <source>
        <dbReference type="Proteomes" id="UP000316621"/>
    </source>
</evidence>